<dbReference type="Gene3D" id="1.10.3910.10">
    <property type="entry name" value="SP0561-like"/>
    <property type="match status" value="1"/>
</dbReference>
<evidence type="ECO:0000313" key="3">
    <source>
        <dbReference type="EMBL" id="PJJ75584.1"/>
    </source>
</evidence>
<evidence type="ECO:0000313" key="4">
    <source>
        <dbReference type="Proteomes" id="UP000230000"/>
    </source>
</evidence>
<accession>A0A2M9CUJ1</accession>
<dbReference type="AlphaFoldDB" id="A0A2M9CUJ1"/>
<dbReference type="OrthoDB" id="128918at2"/>
<dbReference type="InterPro" id="IPR018720">
    <property type="entry name" value="DUF2249"/>
</dbReference>
<dbReference type="Pfam" id="PF08984">
    <property type="entry name" value="DUF1858"/>
    <property type="match status" value="1"/>
</dbReference>
<dbReference type="Proteomes" id="UP000230000">
    <property type="component" value="Unassembled WGS sequence"/>
</dbReference>
<feature type="domain" description="DUF2249" evidence="2">
    <location>
        <begin position="210"/>
        <end position="271"/>
    </location>
</feature>
<feature type="domain" description="DUF2249" evidence="2">
    <location>
        <begin position="102"/>
        <end position="157"/>
    </location>
</feature>
<proteinExistence type="predicted"/>
<reference evidence="3 4" key="1">
    <citation type="submission" date="2017-11" db="EMBL/GenBank/DDBJ databases">
        <title>Genomic Encyclopedia of Archaeal and Bacterial Type Strains, Phase II (KMG-II): From Individual Species to Whole Genera.</title>
        <authorList>
            <person name="Goeker M."/>
        </authorList>
    </citation>
    <scope>NUCLEOTIDE SEQUENCE [LARGE SCALE GENOMIC DNA]</scope>
    <source>
        <strain evidence="3 4">DSM 27268</strain>
    </source>
</reference>
<dbReference type="RefSeq" id="WP_100314172.1">
    <property type="nucleotide sequence ID" value="NZ_PGFG01000001.1"/>
</dbReference>
<comment type="caution">
    <text evidence="3">The sequence shown here is derived from an EMBL/GenBank/DDBJ whole genome shotgun (WGS) entry which is preliminary data.</text>
</comment>
<gene>
    <name evidence="3" type="ORF">BXY57_1163</name>
</gene>
<feature type="domain" description="DUF1858" evidence="1">
    <location>
        <begin position="6"/>
        <end position="62"/>
    </location>
</feature>
<dbReference type="SUPFAM" id="SSF140683">
    <property type="entry name" value="SP0561-like"/>
    <property type="match status" value="1"/>
</dbReference>
<keyword evidence="4" id="KW-1185">Reference proteome</keyword>
<dbReference type="Pfam" id="PF10006">
    <property type="entry name" value="DUF2249"/>
    <property type="match status" value="2"/>
</dbReference>
<dbReference type="EMBL" id="PGFG01000001">
    <property type="protein sequence ID" value="PJJ75584.1"/>
    <property type="molecule type" value="Genomic_DNA"/>
</dbReference>
<organism evidence="3 4">
    <name type="scientific">Thermoflavifilum aggregans</name>
    <dbReference type="NCBI Taxonomy" id="454188"/>
    <lineage>
        <taxon>Bacteria</taxon>
        <taxon>Pseudomonadati</taxon>
        <taxon>Bacteroidota</taxon>
        <taxon>Chitinophagia</taxon>
        <taxon>Chitinophagales</taxon>
        <taxon>Chitinophagaceae</taxon>
        <taxon>Thermoflavifilum</taxon>
    </lineage>
</organism>
<evidence type="ECO:0000259" key="2">
    <source>
        <dbReference type="Pfam" id="PF10006"/>
    </source>
</evidence>
<protein>
    <submittedName>
        <fullName evidence="3">Uncharacterized protein DUF1858</fullName>
    </submittedName>
</protein>
<sequence length="280" mass="31880">MIVHAKTRIASIIREKPEAVDVIAGLARPLEKLKNPLLRKLFASRVTVADAAAMGGCSVEAFREALEKIGFQWVDQEIQQEPLSSDLPGWLQHMHERQVLHMDVRETLQQGKDPLQDILKAYEKIQPGGILCIINTFEPVPLMQLLGKKGAESHTIAKSQDLFYTYFLKPASASAEVLQKDDDTPAVIYCNQQKWEELLQQYPEHTRRFLDVRALEMPQPMQTILATLPELAPGKVLLVQHKRVPVYLLEELHDANYLTYIYKISETEVWLLIVQIAEHG</sequence>
<evidence type="ECO:0000259" key="1">
    <source>
        <dbReference type="Pfam" id="PF08984"/>
    </source>
</evidence>
<dbReference type="InterPro" id="IPR038062">
    <property type="entry name" value="ScdA-like_N_sf"/>
</dbReference>
<name>A0A2M9CUJ1_9BACT</name>
<dbReference type="InterPro" id="IPR015077">
    <property type="entry name" value="DUF1858"/>
</dbReference>